<keyword evidence="5" id="KW-0418">Kinase</keyword>
<evidence type="ECO:0000256" key="6">
    <source>
        <dbReference type="ARBA" id="ARBA00022840"/>
    </source>
</evidence>
<evidence type="ECO:0000256" key="5">
    <source>
        <dbReference type="ARBA" id="ARBA00022777"/>
    </source>
</evidence>
<keyword evidence="4" id="KW-0547">Nucleotide-binding</keyword>
<keyword evidence="11" id="KW-1185">Reference proteome</keyword>
<reference evidence="10" key="1">
    <citation type="journal article" date="2018" name="DNA Res.">
        <title>Multiple hybrid de novo genome assembly of finger millet, an orphan allotetraploid crop.</title>
        <authorList>
            <person name="Hatakeyama M."/>
            <person name="Aluri S."/>
            <person name="Balachadran M.T."/>
            <person name="Sivarajan S.R."/>
            <person name="Patrignani A."/>
            <person name="Gruter S."/>
            <person name="Poveda L."/>
            <person name="Shimizu-Inatsugi R."/>
            <person name="Baeten J."/>
            <person name="Francoijs K.J."/>
            <person name="Nataraja K.N."/>
            <person name="Reddy Y.A.N."/>
            <person name="Phadnis S."/>
            <person name="Ravikumar R.L."/>
            <person name="Schlapbach R."/>
            <person name="Sreeman S.M."/>
            <person name="Shimizu K.K."/>
        </authorList>
    </citation>
    <scope>NUCLEOTIDE SEQUENCE</scope>
</reference>
<evidence type="ECO:0000313" key="11">
    <source>
        <dbReference type="Proteomes" id="UP001054889"/>
    </source>
</evidence>
<keyword evidence="3" id="KW-0808">Transferase</keyword>
<dbReference type="SUPFAM" id="SSF56112">
    <property type="entry name" value="Protein kinase-like (PK-like)"/>
    <property type="match status" value="1"/>
</dbReference>
<comment type="catalytic activity">
    <reaction evidence="7">
        <text>L-threonyl-[protein] + ATP = O-phospho-L-threonyl-[protein] + ADP + H(+)</text>
        <dbReference type="Rhea" id="RHEA:46608"/>
        <dbReference type="Rhea" id="RHEA-COMP:11060"/>
        <dbReference type="Rhea" id="RHEA-COMP:11605"/>
        <dbReference type="ChEBI" id="CHEBI:15378"/>
        <dbReference type="ChEBI" id="CHEBI:30013"/>
        <dbReference type="ChEBI" id="CHEBI:30616"/>
        <dbReference type="ChEBI" id="CHEBI:61977"/>
        <dbReference type="ChEBI" id="CHEBI:456216"/>
        <dbReference type="EC" id="2.7.11.1"/>
    </reaction>
</comment>
<dbReference type="InterPro" id="IPR050588">
    <property type="entry name" value="WNK_Ser-Thr_kinase"/>
</dbReference>
<sequence length="262" mass="29026">MGQKKRRRWLPVPGSICNSVPHDGQNSIAASAALSAAAASDVCAVPPPTEGDSLRRRTQNPVWAYLPCWYKAFDEVEGIEVAWNQMNIDEVMQCPDNLDRLYTEVHLLKSLKHGNVMKFYYSWIDDHNKTINVITELFTSGSLRHYRQKTSTCVNLKAIKNWARQILMDKADSSLESSISPAHQPESSQGVKPAALGRIADPQVKQFIDKCLAPASERLSAKELLQDPFLSPDNTNGLACIKIPSLTPKAVDISVESLHNGC</sequence>
<name>A0AAV5EH34_ELECO</name>
<dbReference type="PANTHER" id="PTHR13902">
    <property type="entry name" value="SERINE/THREONINE-PROTEIN KINASE WNK WITH NO LYSINE -RELATED"/>
    <property type="match status" value="1"/>
</dbReference>
<dbReference type="AlphaFoldDB" id="A0AAV5EH34"/>
<dbReference type="Proteomes" id="UP001054889">
    <property type="component" value="Unassembled WGS sequence"/>
</dbReference>
<dbReference type="InterPro" id="IPR000719">
    <property type="entry name" value="Prot_kinase_dom"/>
</dbReference>
<dbReference type="GO" id="GO:0005524">
    <property type="term" value="F:ATP binding"/>
    <property type="evidence" value="ECO:0007669"/>
    <property type="project" value="UniProtKB-KW"/>
</dbReference>
<dbReference type="GO" id="GO:0004674">
    <property type="term" value="F:protein serine/threonine kinase activity"/>
    <property type="evidence" value="ECO:0007669"/>
    <property type="project" value="UniProtKB-KW"/>
</dbReference>
<dbReference type="SMART" id="SM00220">
    <property type="entry name" value="S_TKc"/>
    <property type="match status" value="1"/>
</dbReference>
<evidence type="ECO:0000256" key="4">
    <source>
        <dbReference type="ARBA" id="ARBA00022741"/>
    </source>
</evidence>
<evidence type="ECO:0000256" key="1">
    <source>
        <dbReference type="ARBA" id="ARBA00012513"/>
    </source>
</evidence>
<dbReference type="FunFam" id="3.30.200.20:FF:000075">
    <property type="entry name" value="Probable serine/threonine-protein kinase WNK1"/>
    <property type="match status" value="1"/>
</dbReference>
<comment type="caution">
    <text evidence="10">The sequence shown here is derived from an EMBL/GenBank/DDBJ whole genome shotgun (WGS) entry which is preliminary data.</text>
</comment>
<dbReference type="InterPro" id="IPR011009">
    <property type="entry name" value="Kinase-like_dom_sf"/>
</dbReference>
<feature type="domain" description="Protein kinase" evidence="9">
    <location>
        <begin position="70"/>
        <end position="230"/>
    </location>
</feature>
<evidence type="ECO:0000313" key="10">
    <source>
        <dbReference type="EMBL" id="GJN21822.1"/>
    </source>
</evidence>
<evidence type="ECO:0000256" key="2">
    <source>
        <dbReference type="ARBA" id="ARBA00022527"/>
    </source>
</evidence>
<reference evidence="10" key="2">
    <citation type="submission" date="2021-12" db="EMBL/GenBank/DDBJ databases">
        <title>Resequencing data analysis of finger millet.</title>
        <authorList>
            <person name="Hatakeyama M."/>
            <person name="Aluri S."/>
            <person name="Balachadran M.T."/>
            <person name="Sivarajan S.R."/>
            <person name="Poveda L."/>
            <person name="Shimizu-Inatsugi R."/>
            <person name="Schlapbach R."/>
            <person name="Sreeman S.M."/>
            <person name="Shimizu K.K."/>
        </authorList>
    </citation>
    <scope>NUCLEOTIDE SEQUENCE</scope>
</reference>
<organism evidence="10 11">
    <name type="scientific">Eleusine coracana subsp. coracana</name>
    <dbReference type="NCBI Taxonomy" id="191504"/>
    <lineage>
        <taxon>Eukaryota</taxon>
        <taxon>Viridiplantae</taxon>
        <taxon>Streptophyta</taxon>
        <taxon>Embryophyta</taxon>
        <taxon>Tracheophyta</taxon>
        <taxon>Spermatophyta</taxon>
        <taxon>Magnoliopsida</taxon>
        <taxon>Liliopsida</taxon>
        <taxon>Poales</taxon>
        <taxon>Poaceae</taxon>
        <taxon>PACMAD clade</taxon>
        <taxon>Chloridoideae</taxon>
        <taxon>Cynodonteae</taxon>
        <taxon>Eleusininae</taxon>
        <taxon>Eleusine</taxon>
    </lineage>
</organism>
<evidence type="ECO:0000256" key="3">
    <source>
        <dbReference type="ARBA" id="ARBA00022679"/>
    </source>
</evidence>
<dbReference type="Gene3D" id="3.30.200.20">
    <property type="entry name" value="Phosphorylase Kinase, domain 1"/>
    <property type="match status" value="1"/>
</dbReference>
<accession>A0AAV5EH34</accession>
<dbReference type="Pfam" id="PF07714">
    <property type="entry name" value="PK_Tyr_Ser-Thr"/>
    <property type="match status" value="1"/>
</dbReference>
<keyword evidence="6" id="KW-0067">ATP-binding</keyword>
<evidence type="ECO:0000256" key="8">
    <source>
        <dbReference type="ARBA" id="ARBA00048679"/>
    </source>
</evidence>
<keyword evidence="2" id="KW-0723">Serine/threonine-protein kinase</keyword>
<dbReference type="EMBL" id="BQKI01000075">
    <property type="protein sequence ID" value="GJN21822.1"/>
    <property type="molecule type" value="Genomic_DNA"/>
</dbReference>
<evidence type="ECO:0000259" key="9">
    <source>
        <dbReference type="SMART" id="SM00220"/>
    </source>
</evidence>
<dbReference type="InterPro" id="IPR001245">
    <property type="entry name" value="Ser-Thr/Tyr_kinase_cat_dom"/>
</dbReference>
<proteinExistence type="predicted"/>
<dbReference type="EC" id="2.7.11.1" evidence="1"/>
<comment type="catalytic activity">
    <reaction evidence="8">
        <text>L-seryl-[protein] + ATP = O-phospho-L-seryl-[protein] + ADP + H(+)</text>
        <dbReference type="Rhea" id="RHEA:17989"/>
        <dbReference type="Rhea" id="RHEA-COMP:9863"/>
        <dbReference type="Rhea" id="RHEA-COMP:11604"/>
        <dbReference type="ChEBI" id="CHEBI:15378"/>
        <dbReference type="ChEBI" id="CHEBI:29999"/>
        <dbReference type="ChEBI" id="CHEBI:30616"/>
        <dbReference type="ChEBI" id="CHEBI:83421"/>
        <dbReference type="ChEBI" id="CHEBI:456216"/>
        <dbReference type="EC" id="2.7.11.1"/>
    </reaction>
</comment>
<evidence type="ECO:0000256" key="7">
    <source>
        <dbReference type="ARBA" id="ARBA00047899"/>
    </source>
</evidence>
<gene>
    <name evidence="10" type="primary">gb09338</name>
    <name evidence="10" type="ORF">PR202_gb09338</name>
</gene>
<protein>
    <recommendedName>
        <fullName evidence="1">non-specific serine/threonine protein kinase</fullName>
        <ecNumber evidence="1">2.7.11.1</ecNumber>
    </recommendedName>
</protein>